<dbReference type="PANTHER" id="PTHR23502">
    <property type="entry name" value="MAJOR FACILITATOR SUPERFAMILY"/>
    <property type="match status" value="1"/>
</dbReference>
<comment type="similarity">
    <text evidence="8">Belongs to the major facilitator superfamily. DHA1 family. Polyamines/proton antiporter (TC 2.A.1.2.16) subfamily.</text>
</comment>
<feature type="compositionally biased region" description="Acidic residues" evidence="12">
    <location>
        <begin position="518"/>
        <end position="529"/>
    </location>
</feature>
<evidence type="ECO:0000256" key="13">
    <source>
        <dbReference type="SAM" id="Phobius"/>
    </source>
</evidence>
<dbReference type="GO" id="GO:0022857">
    <property type="term" value="F:transmembrane transporter activity"/>
    <property type="evidence" value="ECO:0007669"/>
    <property type="project" value="InterPro"/>
</dbReference>
<comment type="subcellular location">
    <subcellularLocation>
        <location evidence="1">Cell membrane</location>
        <topology evidence="1">Multi-pass membrane protein</topology>
    </subcellularLocation>
</comment>
<protein>
    <recommendedName>
        <fullName evidence="10">Cercosporin MFS transporter CTB4</fullName>
    </recommendedName>
    <alternativeName>
        <fullName evidence="11">Cercosporin toxin biosynthesis cluster protein 4</fullName>
    </alternativeName>
</protein>
<keyword evidence="6 13" id="KW-0472">Membrane</keyword>
<dbReference type="CDD" id="cd17323">
    <property type="entry name" value="MFS_Tpo1_MDR_like"/>
    <property type="match status" value="1"/>
</dbReference>
<reference evidence="15" key="1">
    <citation type="journal article" date="2020" name="Stud. Mycol.">
        <title>101 Dothideomycetes genomes: a test case for predicting lifestyles and emergence of pathogens.</title>
        <authorList>
            <person name="Haridas S."/>
            <person name="Albert R."/>
            <person name="Binder M."/>
            <person name="Bloem J."/>
            <person name="Labutti K."/>
            <person name="Salamov A."/>
            <person name="Andreopoulos B."/>
            <person name="Baker S."/>
            <person name="Barry K."/>
            <person name="Bills G."/>
            <person name="Bluhm B."/>
            <person name="Cannon C."/>
            <person name="Castanera R."/>
            <person name="Culley D."/>
            <person name="Daum C."/>
            <person name="Ezra D."/>
            <person name="Gonzalez J."/>
            <person name="Henrissat B."/>
            <person name="Kuo A."/>
            <person name="Liang C."/>
            <person name="Lipzen A."/>
            <person name="Lutzoni F."/>
            <person name="Magnuson J."/>
            <person name="Mondo S."/>
            <person name="Nolan M."/>
            <person name="Ohm R."/>
            <person name="Pangilinan J."/>
            <person name="Park H.-J."/>
            <person name="Ramirez L."/>
            <person name="Alfaro M."/>
            <person name="Sun H."/>
            <person name="Tritt A."/>
            <person name="Yoshinaga Y."/>
            <person name="Zwiers L.-H."/>
            <person name="Turgeon B."/>
            <person name="Goodwin S."/>
            <person name="Spatafora J."/>
            <person name="Crous P."/>
            <person name="Grigoriev I."/>
        </authorList>
    </citation>
    <scope>NUCLEOTIDE SEQUENCE</scope>
    <source>
        <strain evidence="15">CBS 113389</strain>
    </source>
</reference>
<dbReference type="PROSITE" id="PS50850">
    <property type="entry name" value="MFS"/>
    <property type="match status" value="1"/>
</dbReference>
<sequence length="578" mass="63751">MDRLSRVISRTNAKPYRSAGINDSGAPALDEHGHLQFSVNDIENPKNWSTARRWYITIVSVLLVVNATFASSSPSGTLKGISKQFQVSEEAAGLVVTLFLLGYVFGPLFWAPLSEFYGRKWIFYISFTCYFAFNFLCAFTNSFAGLLVGRFITGTFASAPLSNAPGIIADLWGPVERGSAMALFAMMTFIGPALGPVISGFLELTENWRWTFYVLIWFSFGTMLLMFTIPETLPSIALAHKARRIRKLKIPGYEDVKAPIEATDRSLMGIYKVALTRPWIILFDPISLLIAIYISVVYCLLYMLFSIYPIVFQEKRGWNSGVGELPLIGTALGAWLGGAYVFWDSHRNKKKMLAGHELTPEDRLPMAMLGGILFPITMFWFAWSGEYNVVPWIIPTLAGVFLATSILLIFVAYLNYLTDSYLMYAASAIAANTVARSAAGAAAPLFTNYMFEALGVGGGGSLIAGVGCLLAPIPFLFYKYGKKIRERSKFAPTPSKAEGEGETSNEEQDRHGSSSTEQEAERELDEEAGIPDPAELEKQEEELREKSSGSGSGVAPGQEDNDDRFLDASGMEKAENHR</sequence>
<feature type="transmembrane region" description="Helical" evidence="13">
    <location>
        <begin position="364"/>
        <end position="383"/>
    </location>
</feature>
<evidence type="ECO:0000256" key="4">
    <source>
        <dbReference type="ARBA" id="ARBA00022692"/>
    </source>
</evidence>
<evidence type="ECO:0000256" key="5">
    <source>
        <dbReference type="ARBA" id="ARBA00022989"/>
    </source>
</evidence>
<evidence type="ECO:0000259" key="14">
    <source>
        <dbReference type="PROSITE" id="PS50850"/>
    </source>
</evidence>
<dbReference type="InterPro" id="IPR020846">
    <property type="entry name" value="MFS_dom"/>
</dbReference>
<evidence type="ECO:0000256" key="3">
    <source>
        <dbReference type="ARBA" id="ARBA00022475"/>
    </source>
</evidence>
<evidence type="ECO:0000256" key="7">
    <source>
        <dbReference type="ARBA" id="ARBA00038347"/>
    </source>
</evidence>
<evidence type="ECO:0000256" key="11">
    <source>
        <dbReference type="ARBA" id="ARBA00077167"/>
    </source>
</evidence>
<comment type="similarity">
    <text evidence="7">Belongs to the major facilitator superfamily. CAR1 family.</text>
</comment>
<feature type="transmembrane region" description="Helical" evidence="13">
    <location>
        <begin position="458"/>
        <end position="478"/>
    </location>
</feature>
<evidence type="ECO:0000256" key="12">
    <source>
        <dbReference type="SAM" id="MobiDB-lite"/>
    </source>
</evidence>
<organism evidence="15 16">
    <name type="scientific">Neohortaea acidophila</name>
    <dbReference type="NCBI Taxonomy" id="245834"/>
    <lineage>
        <taxon>Eukaryota</taxon>
        <taxon>Fungi</taxon>
        <taxon>Dikarya</taxon>
        <taxon>Ascomycota</taxon>
        <taxon>Pezizomycotina</taxon>
        <taxon>Dothideomycetes</taxon>
        <taxon>Dothideomycetidae</taxon>
        <taxon>Mycosphaerellales</taxon>
        <taxon>Teratosphaeriaceae</taxon>
        <taxon>Neohortaea</taxon>
    </lineage>
</organism>
<dbReference type="GeneID" id="54471631"/>
<name>A0A6A6Q4A2_9PEZI</name>
<keyword evidence="4 13" id="KW-0812">Transmembrane</keyword>
<feature type="transmembrane region" description="Helical" evidence="13">
    <location>
        <begin position="54"/>
        <end position="71"/>
    </location>
</feature>
<accession>A0A6A6Q4A2</accession>
<keyword evidence="2" id="KW-0813">Transport</keyword>
<evidence type="ECO:0000256" key="8">
    <source>
        <dbReference type="ARBA" id="ARBA00038459"/>
    </source>
</evidence>
<dbReference type="GO" id="GO:0005886">
    <property type="term" value="C:plasma membrane"/>
    <property type="evidence" value="ECO:0007669"/>
    <property type="project" value="UniProtKB-SubCell"/>
</dbReference>
<dbReference type="RefSeq" id="XP_033593450.1">
    <property type="nucleotide sequence ID" value="XM_033730629.1"/>
</dbReference>
<evidence type="ECO:0000313" key="15">
    <source>
        <dbReference type="EMBL" id="KAF2486881.1"/>
    </source>
</evidence>
<dbReference type="SUPFAM" id="SSF103473">
    <property type="entry name" value="MFS general substrate transporter"/>
    <property type="match status" value="1"/>
</dbReference>
<dbReference type="PANTHER" id="PTHR23502:SF186">
    <property type="entry name" value="MAJOR FACILITATOR SUPERFAMILY (MFS) PROFILE DOMAIN-CONTAINING PROTEIN"/>
    <property type="match status" value="1"/>
</dbReference>
<gene>
    <name evidence="15" type="ORF">BDY17DRAFT_245412</name>
</gene>
<feature type="transmembrane region" description="Helical" evidence="13">
    <location>
        <begin position="180"/>
        <end position="202"/>
    </location>
</feature>
<feature type="transmembrane region" description="Helical" evidence="13">
    <location>
        <begin position="279"/>
        <end position="305"/>
    </location>
</feature>
<keyword evidence="5 13" id="KW-1133">Transmembrane helix</keyword>
<feature type="transmembrane region" description="Helical" evidence="13">
    <location>
        <begin position="214"/>
        <end position="239"/>
    </location>
</feature>
<evidence type="ECO:0000256" key="10">
    <source>
        <dbReference type="ARBA" id="ARBA00069139"/>
    </source>
</evidence>
<feature type="compositionally biased region" description="Basic and acidic residues" evidence="12">
    <location>
        <begin position="535"/>
        <end position="547"/>
    </location>
</feature>
<feature type="compositionally biased region" description="Basic and acidic residues" evidence="12">
    <location>
        <begin position="563"/>
        <end position="578"/>
    </location>
</feature>
<feature type="domain" description="Major facilitator superfamily (MFS) profile" evidence="14">
    <location>
        <begin position="56"/>
        <end position="483"/>
    </location>
</feature>
<evidence type="ECO:0000256" key="9">
    <source>
        <dbReference type="ARBA" id="ARBA00053977"/>
    </source>
</evidence>
<feature type="transmembrane region" description="Helical" evidence="13">
    <location>
        <begin position="91"/>
        <end position="110"/>
    </location>
</feature>
<dbReference type="InterPro" id="IPR036259">
    <property type="entry name" value="MFS_trans_sf"/>
</dbReference>
<keyword evidence="16" id="KW-1185">Reference proteome</keyword>
<evidence type="ECO:0000313" key="16">
    <source>
        <dbReference type="Proteomes" id="UP000799767"/>
    </source>
</evidence>
<feature type="region of interest" description="Disordered" evidence="12">
    <location>
        <begin position="489"/>
        <end position="578"/>
    </location>
</feature>
<dbReference type="EMBL" id="MU001632">
    <property type="protein sequence ID" value="KAF2486881.1"/>
    <property type="molecule type" value="Genomic_DNA"/>
</dbReference>
<dbReference type="AlphaFoldDB" id="A0A6A6Q4A2"/>
<dbReference type="OrthoDB" id="6770063at2759"/>
<evidence type="ECO:0000256" key="1">
    <source>
        <dbReference type="ARBA" id="ARBA00004651"/>
    </source>
</evidence>
<comment type="function">
    <text evidence="9">MFS transporter; part of the gene cluster that mediates the biosynthesis of cercosporin, a light-activated, non-host-selective toxin. The perylenequinone chromophore of cercosporin absorbs light energy to attain an electronically-activated triplet state and produces active oxygen species such as the hydroxyl radical, superoxide, hydrogen peroxide or singlet oxygen upon reaction with oxygen molecules. These reactive oxygen species cause damage to various cellular components including lipids, proteins and nucleic acids. Responsible for secretion and accumulation of cercosporin, but does not play any roles in self-protection against the toxicity of cercosporin.</text>
</comment>
<dbReference type="InterPro" id="IPR011701">
    <property type="entry name" value="MFS"/>
</dbReference>
<dbReference type="Proteomes" id="UP000799767">
    <property type="component" value="Unassembled WGS sequence"/>
</dbReference>
<dbReference type="Gene3D" id="1.20.1250.20">
    <property type="entry name" value="MFS general substrate transporter like domains"/>
    <property type="match status" value="1"/>
</dbReference>
<dbReference type="Pfam" id="PF07690">
    <property type="entry name" value="MFS_1"/>
    <property type="match status" value="1"/>
</dbReference>
<feature type="transmembrane region" description="Helical" evidence="13">
    <location>
        <begin position="325"/>
        <end position="343"/>
    </location>
</feature>
<feature type="transmembrane region" description="Helical" evidence="13">
    <location>
        <begin position="389"/>
        <end position="414"/>
    </location>
</feature>
<evidence type="ECO:0000256" key="6">
    <source>
        <dbReference type="ARBA" id="ARBA00023136"/>
    </source>
</evidence>
<dbReference type="FunFam" id="1.20.1250.20:FF:000011">
    <property type="entry name" value="MFS multidrug transporter, putative"/>
    <property type="match status" value="1"/>
</dbReference>
<feature type="transmembrane region" description="Helical" evidence="13">
    <location>
        <begin position="122"/>
        <end position="141"/>
    </location>
</feature>
<proteinExistence type="inferred from homology"/>
<evidence type="ECO:0000256" key="2">
    <source>
        <dbReference type="ARBA" id="ARBA00022448"/>
    </source>
</evidence>
<keyword evidence="3" id="KW-1003">Cell membrane</keyword>